<name>A0AAE0QG65_9TELE</name>
<dbReference type="GO" id="GO:0047631">
    <property type="term" value="F:ADP-ribose diphosphatase activity"/>
    <property type="evidence" value="ECO:0007669"/>
    <property type="project" value="TreeGrafter"/>
</dbReference>
<dbReference type="GO" id="GO:0005739">
    <property type="term" value="C:mitochondrion"/>
    <property type="evidence" value="ECO:0007669"/>
    <property type="project" value="UniProtKB-SubCell"/>
</dbReference>
<comment type="subunit">
    <text evidence="9">Monomer and homodimer.</text>
</comment>
<evidence type="ECO:0000256" key="7">
    <source>
        <dbReference type="ARBA" id="ARBA00057091"/>
    </source>
</evidence>
<evidence type="ECO:0000256" key="5">
    <source>
        <dbReference type="ARBA" id="ARBA00023128"/>
    </source>
</evidence>
<dbReference type="FunFam" id="3.90.79.10:FF:000027">
    <property type="entry name" value="nucleoside diphosphate-linked moiety X motif 6"/>
    <property type="match status" value="1"/>
</dbReference>
<evidence type="ECO:0000313" key="12">
    <source>
        <dbReference type="Proteomes" id="UP001274896"/>
    </source>
</evidence>
<reference evidence="11" key="1">
    <citation type="submission" date="2023-06" db="EMBL/GenBank/DDBJ databases">
        <title>Male Hemibagrus guttatus genome.</title>
        <authorList>
            <person name="Bian C."/>
        </authorList>
    </citation>
    <scope>NUCLEOTIDE SEQUENCE</scope>
    <source>
        <strain evidence="11">Male_cb2023</strain>
        <tissue evidence="11">Muscle</tissue>
    </source>
</reference>
<dbReference type="InterPro" id="IPR015797">
    <property type="entry name" value="NUDIX_hydrolase-like_dom_sf"/>
</dbReference>
<evidence type="ECO:0000256" key="2">
    <source>
        <dbReference type="ARBA" id="ARBA00005582"/>
    </source>
</evidence>
<sequence length="338" mass="37926">MAPFIRGFIPSFIKLLTRYPCPSRRESLCRFSGYAAQQHQQHQHQRGPGAPLPASVDAHGGVTVHHLPADVTEATFSELLRESLCVWSSEGRVAVWLHVPLCRSRLAEAAALQGFTYHHAIRDKAVLSLWMGDGESRLPNYATHQIGVAGMDSTRSLKVCCGIWHQDVSSRSFKCCAVVNQSNGKVLVVQDKNRAKNMWKFPGGLSNPSENIGDTAVREVFEETGVRSEFRSLLSIRQQHHHPGAFGNSDMYLICRLAPVTYNINFCKHECLQCEWMDLAKLAKASDTAPITRRIAKLLLYGLETGFDNIDLSMEELPAIYTGLVYQIHHRTIPERYK</sequence>
<keyword evidence="12" id="KW-1185">Reference proteome</keyword>
<dbReference type="InterPro" id="IPR003293">
    <property type="entry name" value="Nudix_hydrolase6-like"/>
</dbReference>
<dbReference type="PROSITE" id="PS51462">
    <property type="entry name" value="NUDIX"/>
    <property type="match status" value="1"/>
</dbReference>
<dbReference type="PRINTS" id="PR01356">
    <property type="entry name" value="GFGPROTEIN"/>
</dbReference>
<evidence type="ECO:0000256" key="4">
    <source>
        <dbReference type="ARBA" id="ARBA00022801"/>
    </source>
</evidence>
<dbReference type="GO" id="GO:0051287">
    <property type="term" value="F:NAD binding"/>
    <property type="evidence" value="ECO:0007669"/>
    <property type="project" value="TreeGrafter"/>
</dbReference>
<protein>
    <recommendedName>
        <fullName evidence="8 9">Nucleoside diphosphate-linked moiety X motif 6</fullName>
        <shortName evidence="9">Nudix motif 6</shortName>
        <ecNumber evidence="9">3.6.1.-</ecNumber>
    </recommendedName>
</protein>
<dbReference type="Pfam" id="PF18290">
    <property type="entry name" value="Nudix_hydro"/>
    <property type="match status" value="1"/>
</dbReference>
<keyword evidence="3 9" id="KW-0963">Cytoplasm</keyword>
<evidence type="ECO:0000259" key="10">
    <source>
        <dbReference type="PROSITE" id="PS51462"/>
    </source>
</evidence>
<dbReference type="Gene3D" id="4.10.80.100">
    <property type="match status" value="1"/>
</dbReference>
<dbReference type="PANTHER" id="PTHR13994">
    <property type="entry name" value="NUDIX HYDROLASE RELATED"/>
    <property type="match status" value="1"/>
</dbReference>
<dbReference type="Gene3D" id="3.40.630.30">
    <property type="match status" value="1"/>
</dbReference>
<keyword evidence="6 9" id="KW-0539">Nucleus</keyword>
<evidence type="ECO:0000256" key="1">
    <source>
        <dbReference type="ARBA" id="ARBA00004123"/>
    </source>
</evidence>
<evidence type="ECO:0000313" key="11">
    <source>
        <dbReference type="EMBL" id="KAK3520365.1"/>
    </source>
</evidence>
<evidence type="ECO:0000256" key="6">
    <source>
        <dbReference type="ARBA" id="ARBA00023242"/>
    </source>
</evidence>
<dbReference type="Pfam" id="PF00293">
    <property type="entry name" value="NUDIX"/>
    <property type="match status" value="1"/>
</dbReference>
<dbReference type="PANTHER" id="PTHR13994:SF46">
    <property type="entry name" value="NUCLEOSIDE DIPHOSPHATE-LINKED MOIETY X MOTIF 6"/>
    <property type="match status" value="1"/>
</dbReference>
<comment type="function">
    <text evidence="7 9">May contribute to the regulation of cell proliferation.</text>
</comment>
<dbReference type="EMBL" id="JAUCMX010000016">
    <property type="protein sequence ID" value="KAK3520365.1"/>
    <property type="molecule type" value="Genomic_DNA"/>
</dbReference>
<dbReference type="PROSITE" id="PS00893">
    <property type="entry name" value="NUDIX_BOX"/>
    <property type="match status" value="1"/>
</dbReference>
<proteinExistence type="inferred from homology"/>
<dbReference type="EC" id="3.6.1.-" evidence="9"/>
<dbReference type="AlphaFoldDB" id="A0AAE0QG65"/>
<gene>
    <name evidence="11" type="ORF">QTP70_023826</name>
</gene>
<dbReference type="InterPro" id="IPR000086">
    <property type="entry name" value="NUDIX_hydrolase_dom"/>
</dbReference>
<evidence type="ECO:0000256" key="3">
    <source>
        <dbReference type="ARBA" id="ARBA00022490"/>
    </source>
</evidence>
<keyword evidence="5 9" id="KW-0496">Mitochondrion</keyword>
<comment type="subcellular location">
    <subcellularLocation>
        <location evidence="9">Cytoplasm</location>
    </subcellularLocation>
    <subcellularLocation>
        <location evidence="1 9">Nucleus</location>
    </subcellularLocation>
    <subcellularLocation>
        <location evidence="9">Mitochondrion</location>
    </subcellularLocation>
</comment>
<keyword evidence="4 9" id="KW-0378">Hydrolase</keyword>
<dbReference type="InterPro" id="IPR040618">
    <property type="entry name" value="Pre-Nudix"/>
</dbReference>
<feature type="domain" description="Nudix hydrolase" evidence="10">
    <location>
        <begin position="169"/>
        <end position="301"/>
    </location>
</feature>
<dbReference type="Proteomes" id="UP001274896">
    <property type="component" value="Unassembled WGS sequence"/>
</dbReference>
<evidence type="ECO:0000256" key="9">
    <source>
        <dbReference type="RuleBase" id="RU368106"/>
    </source>
</evidence>
<organism evidence="11 12">
    <name type="scientific">Hemibagrus guttatus</name>
    <dbReference type="NCBI Taxonomy" id="175788"/>
    <lineage>
        <taxon>Eukaryota</taxon>
        <taxon>Metazoa</taxon>
        <taxon>Chordata</taxon>
        <taxon>Craniata</taxon>
        <taxon>Vertebrata</taxon>
        <taxon>Euteleostomi</taxon>
        <taxon>Actinopterygii</taxon>
        <taxon>Neopterygii</taxon>
        <taxon>Teleostei</taxon>
        <taxon>Ostariophysi</taxon>
        <taxon>Siluriformes</taxon>
        <taxon>Bagridae</taxon>
        <taxon>Hemibagrus</taxon>
    </lineage>
</organism>
<comment type="caution">
    <text evidence="11">The sequence shown here is derived from an EMBL/GenBank/DDBJ whole genome shotgun (WGS) entry which is preliminary data.</text>
</comment>
<accession>A0AAE0QG65</accession>
<dbReference type="GO" id="GO:0035529">
    <property type="term" value="F:NADH pyrophosphatase activity"/>
    <property type="evidence" value="ECO:0007669"/>
    <property type="project" value="TreeGrafter"/>
</dbReference>
<dbReference type="GO" id="GO:0005634">
    <property type="term" value="C:nucleus"/>
    <property type="evidence" value="ECO:0007669"/>
    <property type="project" value="UniProtKB-SubCell"/>
</dbReference>
<dbReference type="SUPFAM" id="SSF55811">
    <property type="entry name" value="Nudix"/>
    <property type="match status" value="1"/>
</dbReference>
<dbReference type="InterPro" id="IPR020084">
    <property type="entry name" value="NUDIX_hydrolase_CS"/>
</dbReference>
<evidence type="ECO:0000256" key="8">
    <source>
        <dbReference type="ARBA" id="ARBA00068898"/>
    </source>
</evidence>
<comment type="similarity">
    <text evidence="2 9">Belongs to the Nudix hydrolase family.</text>
</comment>
<dbReference type="CDD" id="cd04670">
    <property type="entry name" value="NUDIX_ASFGF2_Nudt6"/>
    <property type="match status" value="1"/>
</dbReference>
<dbReference type="Gene3D" id="3.90.79.10">
    <property type="entry name" value="Nucleoside Triphosphate Pyrophosphohydrolase"/>
    <property type="match status" value="1"/>
</dbReference>